<dbReference type="InterPro" id="IPR018062">
    <property type="entry name" value="HTH_AraC-typ_CS"/>
</dbReference>
<dbReference type="PANTHER" id="PTHR43280:SF2">
    <property type="entry name" value="HTH-TYPE TRANSCRIPTIONAL REGULATOR EXSA"/>
    <property type="match status" value="1"/>
</dbReference>
<evidence type="ECO:0000313" key="8">
    <source>
        <dbReference type="Proteomes" id="UP001493487"/>
    </source>
</evidence>
<dbReference type="SUPFAM" id="SSF46689">
    <property type="entry name" value="Homeodomain-like"/>
    <property type="match status" value="2"/>
</dbReference>
<dbReference type="SMART" id="SM00342">
    <property type="entry name" value="HTH_ARAC"/>
    <property type="match status" value="1"/>
</dbReference>
<dbReference type="PROSITE" id="PS01124">
    <property type="entry name" value="HTH_ARAC_FAMILY_2"/>
    <property type="match status" value="1"/>
</dbReference>
<organism evidence="7 8">
    <name type="scientific">Cohnella silvisoli</name>
    <dbReference type="NCBI Taxonomy" id="2873699"/>
    <lineage>
        <taxon>Bacteria</taxon>
        <taxon>Bacillati</taxon>
        <taxon>Bacillota</taxon>
        <taxon>Bacilli</taxon>
        <taxon>Bacillales</taxon>
        <taxon>Paenibacillaceae</taxon>
        <taxon>Cohnella</taxon>
    </lineage>
</organism>
<dbReference type="RefSeq" id="WP_232189304.1">
    <property type="nucleotide sequence ID" value="NZ_JAIOAP010000019.1"/>
</dbReference>
<dbReference type="Proteomes" id="UP001493487">
    <property type="component" value="Unassembled WGS sequence"/>
</dbReference>
<evidence type="ECO:0000256" key="3">
    <source>
        <dbReference type="ARBA" id="ARBA00023163"/>
    </source>
</evidence>
<evidence type="ECO:0000256" key="2">
    <source>
        <dbReference type="ARBA" id="ARBA00023125"/>
    </source>
</evidence>
<dbReference type="InterPro" id="IPR018060">
    <property type="entry name" value="HTH_AraC"/>
</dbReference>
<keyword evidence="2" id="KW-0238">DNA-binding</keyword>
<dbReference type="CDD" id="cd17536">
    <property type="entry name" value="REC_YesN-like"/>
    <property type="match status" value="1"/>
</dbReference>
<reference evidence="7 8" key="1">
    <citation type="journal article" date="2023" name="Genome Announc.">
        <title>Pan-Genome Analyses of the Genus Cohnella and Proposal of the Novel Species Cohnella silvisoli sp. nov., Isolated from Forest Soil.</title>
        <authorList>
            <person name="Wang C."/>
            <person name="Mao L."/>
            <person name="Bao G."/>
            <person name="Zhu H."/>
        </authorList>
    </citation>
    <scope>NUCLEOTIDE SEQUENCE [LARGE SCALE GENOMIC DNA]</scope>
    <source>
        <strain evidence="7 8">NL03-T5-1</strain>
    </source>
</reference>
<accession>A0ABV1KPD2</accession>
<evidence type="ECO:0000256" key="4">
    <source>
        <dbReference type="PROSITE-ProRule" id="PRU00169"/>
    </source>
</evidence>
<dbReference type="InterPro" id="IPR011006">
    <property type="entry name" value="CheY-like_superfamily"/>
</dbReference>
<evidence type="ECO:0000259" key="6">
    <source>
        <dbReference type="PROSITE" id="PS50110"/>
    </source>
</evidence>
<dbReference type="PRINTS" id="PR00032">
    <property type="entry name" value="HTHARAC"/>
</dbReference>
<keyword evidence="8" id="KW-1185">Reference proteome</keyword>
<protein>
    <submittedName>
        <fullName evidence="7">Response regulator</fullName>
    </submittedName>
</protein>
<keyword evidence="3" id="KW-0804">Transcription</keyword>
<sequence>MFNVLLVDDEPFIVDSMFNMLERSDRNELLLWKATSASEAMAIMQENRIDILITDVRMPGMNGIELVEQVKKHWRNCKVIFLSGYSDYEYLQSALRHDAFDYLLKPVDDDTILETLQRGILEIEAELQTHDVMARAEIQLQKAQNLLQKEFVESLLTSQPPAAITIESQLRELQIPLLPDRSVIMMLGRVDRWPQDYSPKDKLLLQNAVHNIVEEYLHRICRIQSFSESRYSVWFIQVDEPDSPEEDQAKIQDPVKLQWYINELLEKIQQSIRHYLRLPVSFVLSKPDVEWGQIHQAYHSMRELIQRGIGLDEEIILVEQADDMQVRFGGPEWMSQDVRKHINQLLSLLESGNGPAFRLELTRFFQLAQQSVFLDYAFQLEIFAHLSAMFLTYMNARKLTSAIENDPGLDSLAHYGKHANWPALETYFLRLADRLLSLAEGERKDQKKEIIDQIDAYIVENLNRNISLSHLAKRFHLSPFYLSRLFHAEKGISLSDRTKMLKISKAMELLLAEGIKIQEVALELGFDNVPYFTKFFKKNVGVTPLEYKQSNSQSMK</sequence>
<keyword evidence="1" id="KW-0805">Transcription regulation</keyword>
<dbReference type="Gene3D" id="3.40.50.2300">
    <property type="match status" value="1"/>
</dbReference>
<feature type="modified residue" description="4-aspartylphosphate" evidence="4">
    <location>
        <position position="55"/>
    </location>
</feature>
<dbReference type="InterPro" id="IPR020449">
    <property type="entry name" value="Tscrpt_reg_AraC-type_HTH"/>
</dbReference>
<dbReference type="EMBL" id="JASKHM010000002">
    <property type="protein sequence ID" value="MEQ4481934.1"/>
    <property type="molecule type" value="Genomic_DNA"/>
</dbReference>
<dbReference type="Gene3D" id="1.10.10.60">
    <property type="entry name" value="Homeodomain-like"/>
    <property type="match status" value="2"/>
</dbReference>
<name>A0ABV1KPD2_9BACL</name>
<evidence type="ECO:0000313" key="7">
    <source>
        <dbReference type="EMBL" id="MEQ4481934.1"/>
    </source>
</evidence>
<dbReference type="Pfam" id="PF12833">
    <property type="entry name" value="HTH_18"/>
    <property type="match status" value="1"/>
</dbReference>
<gene>
    <name evidence="7" type="ORF">QJS35_05960</name>
</gene>
<dbReference type="SUPFAM" id="SSF52172">
    <property type="entry name" value="CheY-like"/>
    <property type="match status" value="1"/>
</dbReference>
<dbReference type="Pfam" id="PF00072">
    <property type="entry name" value="Response_reg"/>
    <property type="match status" value="1"/>
</dbReference>
<feature type="domain" description="Response regulatory" evidence="6">
    <location>
        <begin position="3"/>
        <end position="120"/>
    </location>
</feature>
<dbReference type="PANTHER" id="PTHR43280">
    <property type="entry name" value="ARAC-FAMILY TRANSCRIPTIONAL REGULATOR"/>
    <property type="match status" value="1"/>
</dbReference>
<proteinExistence type="predicted"/>
<dbReference type="SMART" id="SM00448">
    <property type="entry name" value="REC"/>
    <property type="match status" value="1"/>
</dbReference>
<evidence type="ECO:0000259" key="5">
    <source>
        <dbReference type="PROSITE" id="PS01124"/>
    </source>
</evidence>
<dbReference type="PROSITE" id="PS50110">
    <property type="entry name" value="RESPONSE_REGULATORY"/>
    <property type="match status" value="1"/>
</dbReference>
<dbReference type="InterPro" id="IPR001789">
    <property type="entry name" value="Sig_transdc_resp-reg_receiver"/>
</dbReference>
<dbReference type="PROSITE" id="PS00041">
    <property type="entry name" value="HTH_ARAC_FAMILY_1"/>
    <property type="match status" value="1"/>
</dbReference>
<keyword evidence="4" id="KW-0597">Phosphoprotein</keyword>
<feature type="domain" description="HTH araC/xylS-type" evidence="5">
    <location>
        <begin position="452"/>
        <end position="550"/>
    </location>
</feature>
<dbReference type="InterPro" id="IPR009057">
    <property type="entry name" value="Homeodomain-like_sf"/>
</dbReference>
<evidence type="ECO:0000256" key="1">
    <source>
        <dbReference type="ARBA" id="ARBA00023015"/>
    </source>
</evidence>
<comment type="caution">
    <text evidence="7">The sequence shown here is derived from an EMBL/GenBank/DDBJ whole genome shotgun (WGS) entry which is preliminary data.</text>
</comment>